<accession>A0A6J6FZW8</accession>
<dbReference type="GO" id="GO:0003887">
    <property type="term" value="F:DNA-directed DNA polymerase activity"/>
    <property type="evidence" value="ECO:0007669"/>
    <property type="project" value="InterPro"/>
</dbReference>
<dbReference type="EMBL" id="CAFBQT010000019">
    <property type="protein sequence ID" value="CAB5060491.1"/>
    <property type="molecule type" value="Genomic_DNA"/>
</dbReference>
<evidence type="ECO:0000313" key="10">
    <source>
        <dbReference type="EMBL" id="CAB5060491.1"/>
    </source>
</evidence>
<evidence type="ECO:0000313" key="4">
    <source>
        <dbReference type="EMBL" id="CAB4740341.1"/>
    </source>
</evidence>
<dbReference type="GO" id="GO:0045004">
    <property type="term" value="P:DNA replication proofreading"/>
    <property type="evidence" value="ECO:0007669"/>
    <property type="project" value="TreeGrafter"/>
</dbReference>
<dbReference type="EMBL" id="CAFBOI010000022">
    <property type="protein sequence ID" value="CAB4973922.1"/>
    <property type="molecule type" value="Genomic_DNA"/>
</dbReference>
<proteinExistence type="predicted"/>
<dbReference type="InterPro" id="IPR006054">
    <property type="entry name" value="DnaQ"/>
</dbReference>
<evidence type="ECO:0000313" key="2">
    <source>
        <dbReference type="EMBL" id="CAB4593329.1"/>
    </source>
</evidence>
<reference evidence="2" key="1">
    <citation type="submission" date="2020-05" db="EMBL/GenBank/DDBJ databases">
        <authorList>
            <person name="Chiriac C."/>
            <person name="Salcher M."/>
            <person name="Ghai R."/>
            <person name="Kavagutti S V."/>
        </authorList>
    </citation>
    <scope>NUCLEOTIDE SEQUENCE</scope>
</reference>
<dbReference type="GO" id="GO:0008408">
    <property type="term" value="F:3'-5' exonuclease activity"/>
    <property type="evidence" value="ECO:0007669"/>
    <property type="project" value="TreeGrafter"/>
</dbReference>
<dbReference type="EMBL" id="CAFBNI010000020">
    <property type="protein sequence ID" value="CAB4941070.1"/>
    <property type="molecule type" value="Genomic_DNA"/>
</dbReference>
<gene>
    <name evidence="2" type="ORF">UFOPK1791_00689</name>
    <name evidence="3" type="ORF">UFOPK2312_00372</name>
    <name evidence="4" type="ORF">UFOPK2802_00506</name>
    <name evidence="5" type="ORF">UFOPK2982_00190</name>
    <name evidence="6" type="ORF">UFOPK3083_00421</name>
    <name evidence="7" type="ORF">UFOPK3783_00321</name>
    <name evidence="8" type="ORF">UFOPK3948_00347</name>
    <name evidence="9" type="ORF">UFOPK4113_00291</name>
    <name evidence="10" type="ORF">UFOPK4355_00271</name>
</gene>
<dbReference type="InterPro" id="IPR012337">
    <property type="entry name" value="RNaseH-like_sf"/>
</dbReference>
<dbReference type="EMBL" id="CAFAAT010000027">
    <property type="protein sequence ID" value="CAB4802304.1"/>
    <property type="molecule type" value="Genomic_DNA"/>
</dbReference>
<evidence type="ECO:0000313" key="9">
    <source>
        <dbReference type="EMBL" id="CAB5010965.1"/>
    </source>
</evidence>
<evidence type="ECO:0000313" key="6">
    <source>
        <dbReference type="EMBL" id="CAB4802304.1"/>
    </source>
</evidence>
<dbReference type="EMBL" id="CAEZWY010000024">
    <property type="protein sequence ID" value="CAB4667475.1"/>
    <property type="molecule type" value="Genomic_DNA"/>
</dbReference>
<dbReference type="EMBL" id="CAFBPL010000018">
    <property type="protein sequence ID" value="CAB5010965.1"/>
    <property type="molecule type" value="Genomic_DNA"/>
</dbReference>
<organism evidence="2">
    <name type="scientific">freshwater metagenome</name>
    <dbReference type="NCBI Taxonomy" id="449393"/>
    <lineage>
        <taxon>unclassified sequences</taxon>
        <taxon>metagenomes</taxon>
        <taxon>ecological metagenomes</taxon>
    </lineage>
</organism>
<evidence type="ECO:0000313" key="3">
    <source>
        <dbReference type="EMBL" id="CAB4667475.1"/>
    </source>
</evidence>
<dbReference type="EMBL" id="CAEZUF010000058">
    <property type="protein sequence ID" value="CAB4593329.1"/>
    <property type="molecule type" value="Genomic_DNA"/>
</dbReference>
<dbReference type="FunFam" id="3.30.420.10:FF:000045">
    <property type="entry name" value="3'-5' exonuclease DinG"/>
    <property type="match status" value="1"/>
</dbReference>
<dbReference type="AlphaFoldDB" id="A0A6J6FZW8"/>
<dbReference type="CDD" id="cd06127">
    <property type="entry name" value="DEDDh"/>
    <property type="match status" value="1"/>
</dbReference>
<dbReference type="EMBL" id="CAEZYX010000036">
    <property type="protein sequence ID" value="CAB4740341.1"/>
    <property type="molecule type" value="Genomic_DNA"/>
</dbReference>
<dbReference type="SUPFAM" id="SSF53098">
    <property type="entry name" value="Ribonuclease H-like"/>
    <property type="match status" value="1"/>
</dbReference>
<dbReference type="Gene3D" id="3.30.420.10">
    <property type="entry name" value="Ribonuclease H-like superfamily/Ribonuclease H"/>
    <property type="match status" value="1"/>
</dbReference>
<dbReference type="InterPro" id="IPR013520">
    <property type="entry name" value="Ribonucl_H"/>
</dbReference>
<dbReference type="GO" id="GO:0003677">
    <property type="term" value="F:DNA binding"/>
    <property type="evidence" value="ECO:0007669"/>
    <property type="project" value="InterPro"/>
</dbReference>
<dbReference type="NCBIfam" id="TIGR00573">
    <property type="entry name" value="dnaq"/>
    <property type="match status" value="1"/>
</dbReference>
<name>A0A6J6FZW8_9ZZZZ</name>
<evidence type="ECO:0000313" key="8">
    <source>
        <dbReference type="EMBL" id="CAB4973922.1"/>
    </source>
</evidence>
<evidence type="ECO:0000259" key="1">
    <source>
        <dbReference type="SMART" id="SM00479"/>
    </source>
</evidence>
<sequence length="197" mass="21359">MTSQLDRSLAETTFIVVDLETTGWSPGSGAAITEIGAVKVCGGEILAEFQSLINPGSPIPELITGITGISDEMVLNSPWINEVMPMFLEFCGSPEESVLVAHNAPFDMSFLIAAAESTHNQWPQFPIIDTAYLARKLLTKDEVPNNKLGTLAAYYGTQSQPNHRALDDSRATVDVLHGLFERLGTFSVTTLGELIEF</sequence>
<evidence type="ECO:0000313" key="7">
    <source>
        <dbReference type="EMBL" id="CAB4941070.1"/>
    </source>
</evidence>
<dbReference type="Pfam" id="PF00929">
    <property type="entry name" value="RNase_T"/>
    <property type="match status" value="1"/>
</dbReference>
<evidence type="ECO:0000313" key="5">
    <source>
        <dbReference type="EMBL" id="CAB4785304.1"/>
    </source>
</evidence>
<dbReference type="PANTHER" id="PTHR30231">
    <property type="entry name" value="DNA POLYMERASE III SUBUNIT EPSILON"/>
    <property type="match status" value="1"/>
</dbReference>
<dbReference type="SMART" id="SM00479">
    <property type="entry name" value="EXOIII"/>
    <property type="match status" value="1"/>
</dbReference>
<feature type="domain" description="Exonuclease" evidence="1">
    <location>
        <begin position="13"/>
        <end position="185"/>
    </location>
</feature>
<dbReference type="EMBL" id="CAFAAE010000014">
    <property type="protein sequence ID" value="CAB4785304.1"/>
    <property type="molecule type" value="Genomic_DNA"/>
</dbReference>
<dbReference type="PANTHER" id="PTHR30231:SF41">
    <property type="entry name" value="DNA POLYMERASE III SUBUNIT EPSILON"/>
    <property type="match status" value="1"/>
</dbReference>
<dbReference type="InterPro" id="IPR036397">
    <property type="entry name" value="RNaseH_sf"/>
</dbReference>
<protein>
    <submittedName>
        <fullName evidence="2">Unannotated protein</fullName>
    </submittedName>
</protein>
<dbReference type="GO" id="GO:0005829">
    <property type="term" value="C:cytosol"/>
    <property type="evidence" value="ECO:0007669"/>
    <property type="project" value="TreeGrafter"/>
</dbReference>